<feature type="transmembrane region" description="Helical" evidence="6">
    <location>
        <begin position="312"/>
        <end position="331"/>
    </location>
</feature>
<feature type="transmembrane region" description="Helical" evidence="6">
    <location>
        <begin position="272"/>
        <end position="292"/>
    </location>
</feature>
<dbReference type="InterPro" id="IPR036259">
    <property type="entry name" value="MFS_trans_sf"/>
</dbReference>
<evidence type="ECO:0000256" key="4">
    <source>
        <dbReference type="ARBA" id="ARBA00022989"/>
    </source>
</evidence>
<evidence type="ECO:0000256" key="2">
    <source>
        <dbReference type="ARBA" id="ARBA00022448"/>
    </source>
</evidence>
<dbReference type="PANTHER" id="PTHR23506:SF28">
    <property type="entry name" value="MFS-TYPE TRANSPORTER SLC18B1-LIKE PROTEIN"/>
    <property type="match status" value="1"/>
</dbReference>
<accession>A0A9N9TZ58</accession>
<protein>
    <recommendedName>
        <fullName evidence="7">Major facilitator superfamily (MFS) profile domain-containing protein</fullName>
    </recommendedName>
</protein>
<dbReference type="Proteomes" id="UP001153712">
    <property type="component" value="Chromosome 6"/>
</dbReference>
<feature type="transmembrane region" description="Helical" evidence="6">
    <location>
        <begin position="73"/>
        <end position="94"/>
    </location>
</feature>
<feature type="transmembrane region" description="Helical" evidence="6">
    <location>
        <begin position="368"/>
        <end position="389"/>
    </location>
</feature>
<feature type="transmembrane region" description="Helical" evidence="6">
    <location>
        <begin position="138"/>
        <end position="159"/>
    </location>
</feature>
<dbReference type="AlphaFoldDB" id="A0A9N9TZ58"/>
<keyword evidence="4 6" id="KW-1133">Transmembrane helix</keyword>
<evidence type="ECO:0000256" key="6">
    <source>
        <dbReference type="SAM" id="Phobius"/>
    </source>
</evidence>
<evidence type="ECO:0000256" key="5">
    <source>
        <dbReference type="ARBA" id="ARBA00023136"/>
    </source>
</evidence>
<feature type="transmembrane region" description="Helical" evidence="6">
    <location>
        <begin position="204"/>
        <end position="225"/>
    </location>
</feature>
<feature type="domain" description="Major facilitator superfamily (MFS) profile" evidence="7">
    <location>
        <begin position="72"/>
        <end position="466"/>
    </location>
</feature>
<dbReference type="EMBL" id="OU900099">
    <property type="protein sequence ID" value="CAG9863398.1"/>
    <property type="molecule type" value="Genomic_DNA"/>
</dbReference>
<evidence type="ECO:0000256" key="1">
    <source>
        <dbReference type="ARBA" id="ARBA00004141"/>
    </source>
</evidence>
<dbReference type="PROSITE" id="PS50850">
    <property type="entry name" value="MFS"/>
    <property type="match status" value="1"/>
</dbReference>
<organism evidence="8 9">
    <name type="scientific">Phyllotreta striolata</name>
    <name type="common">Striped flea beetle</name>
    <name type="synonym">Crioceris striolata</name>
    <dbReference type="NCBI Taxonomy" id="444603"/>
    <lineage>
        <taxon>Eukaryota</taxon>
        <taxon>Metazoa</taxon>
        <taxon>Ecdysozoa</taxon>
        <taxon>Arthropoda</taxon>
        <taxon>Hexapoda</taxon>
        <taxon>Insecta</taxon>
        <taxon>Pterygota</taxon>
        <taxon>Neoptera</taxon>
        <taxon>Endopterygota</taxon>
        <taxon>Coleoptera</taxon>
        <taxon>Polyphaga</taxon>
        <taxon>Cucujiformia</taxon>
        <taxon>Chrysomeloidea</taxon>
        <taxon>Chrysomelidae</taxon>
        <taxon>Galerucinae</taxon>
        <taxon>Alticini</taxon>
        <taxon>Phyllotreta</taxon>
    </lineage>
</organism>
<comment type="subcellular location">
    <subcellularLocation>
        <location evidence="1">Membrane</location>
        <topology evidence="1">Multi-pass membrane protein</topology>
    </subcellularLocation>
</comment>
<feature type="transmembrane region" description="Helical" evidence="6">
    <location>
        <begin position="338"/>
        <end position="356"/>
    </location>
</feature>
<dbReference type="InterPro" id="IPR011701">
    <property type="entry name" value="MFS"/>
</dbReference>
<dbReference type="SUPFAM" id="SSF103473">
    <property type="entry name" value="MFS general substrate transporter"/>
    <property type="match status" value="1"/>
</dbReference>
<evidence type="ECO:0000256" key="3">
    <source>
        <dbReference type="ARBA" id="ARBA00022692"/>
    </source>
</evidence>
<dbReference type="OrthoDB" id="446368at2759"/>
<dbReference type="GO" id="GO:0022857">
    <property type="term" value="F:transmembrane transporter activity"/>
    <property type="evidence" value="ECO:0007669"/>
    <property type="project" value="InterPro"/>
</dbReference>
<keyword evidence="9" id="KW-1185">Reference proteome</keyword>
<dbReference type="Pfam" id="PF07690">
    <property type="entry name" value="MFS_1"/>
    <property type="match status" value="1"/>
</dbReference>
<feature type="transmembrane region" description="Helical" evidence="6">
    <location>
        <begin position="231"/>
        <end position="251"/>
    </location>
</feature>
<dbReference type="GO" id="GO:0016020">
    <property type="term" value="C:membrane"/>
    <property type="evidence" value="ECO:0007669"/>
    <property type="project" value="UniProtKB-SubCell"/>
</dbReference>
<evidence type="ECO:0000313" key="8">
    <source>
        <dbReference type="EMBL" id="CAG9863398.1"/>
    </source>
</evidence>
<evidence type="ECO:0000313" key="9">
    <source>
        <dbReference type="Proteomes" id="UP001153712"/>
    </source>
</evidence>
<feature type="transmembrane region" description="Helical" evidence="6">
    <location>
        <begin position="410"/>
        <end position="433"/>
    </location>
</feature>
<dbReference type="Gene3D" id="1.20.1250.20">
    <property type="entry name" value="MFS general substrate transporter like domains"/>
    <property type="match status" value="2"/>
</dbReference>
<keyword evidence="2" id="KW-0813">Transport</keyword>
<dbReference type="InterPro" id="IPR050930">
    <property type="entry name" value="MFS_Vesicular_Transporter"/>
</dbReference>
<keyword evidence="5 6" id="KW-0472">Membrane</keyword>
<proteinExistence type="predicted"/>
<feature type="transmembrane region" description="Helical" evidence="6">
    <location>
        <begin position="439"/>
        <end position="462"/>
    </location>
</feature>
<sequence>MSQSKPENALEGAEINEFSTQDLNECELNNASEAQKCDNEDNAVENNAENKAQELSTNDSKNKKFTIKQKCSLVMLITADFMCYCSMSIMAPFYPQEAANRGMTQSMAGFVFGYFALVIFLSSPIFGKLCPKLGVKFLFIVGLFTSGVCTVIFGTLHHIQDYSGFTVLSFVIRGFAALGSSAYSTAAYVIVVNMFPDNAGAIRGVLETFVGLGLCAGPGIGGVLFDIGGFGLPFYVVGVFLVLIAPLNIFTLERSAKPTITSSGSLTSLLKLTPIMMTCFIMVVVSMTWGFLDPILEPHLSKFNLSTTAVGLIFLLTSGTYALSCPLWGWLSDKLDVYWWLMTVGLFGNSVILLFLGPCLKFLPEALWLNMVSLALLGITVGMSLMPTYQFILDSALENGYADDISTHSMIAGLWSSVYSLGEVLGPVLGGSLMEHYEFANTCATFAALNFLIGTLTTVMLVNRKQMPLKGNILTVFQNAIKPEAHQNGCVNVVVEKEHKVMETIKTK</sequence>
<dbReference type="InterPro" id="IPR020846">
    <property type="entry name" value="MFS_dom"/>
</dbReference>
<name>A0A9N9TZ58_PHYSR</name>
<feature type="transmembrane region" description="Helical" evidence="6">
    <location>
        <begin position="171"/>
        <end position="192"/>
    </location>
</feature>
<gene>
    <name evidence="8" type="ORF">PHYEVI_LOCUS9689</name>
</gene>
<keyword evidence="3 6" id="KW-0812">Transmembrane</keyword>
<evidence type="ECO:0000259" key="7">
    <source>
        <dbReference type="PROSITE" id="PS50850"/>
    </source>
</evidence>
<feature type="transmembrane region" description="Helical" evidence="6">
    <location>
        <begin position="106"/>
        <end position="126"/>
    </location>
</feature>
<reference evidence="8" key="1">
    <citation type="submission" date="2022-01" db="EMBL/GenBank/DDBJ databases">
        <authorList>
            <person name="King R."/>
        </authorList>
    </citation>
    <scope>NUCLEOTIDE SEQUENCE</scope>
</reference>
<dbReference type="PANTHER" id="PTHR23506">
    <property type="entry name" value="GH10249P"/>
    <property type="match status" value="1"/>
</dbReference>